<comment type="caution">
    <text evidence="1">The sequence shown here is derived from an EMBL/GenBank/DDBJ whole genome shotgun (WGS) entry which is preliminary data.</text>
</comment>
<sequence length="30" mass="3422">MRARSSWRMVWPTCLEAQTANVQSLDEIAA</sequence>
<dbReference type="AlphaFoldDB" id="A0A316HJ46"/>
<protein>
    <submittedName>
        <fullName evidence="1">Uncharacterized protein</fullName>
    </submittedName>
</protein>
<reference evidence="1 2" key="1">
    <citation type="submission" date="2018-05" db="EMBL/GenBank/DDBJ databases">
        <title>Genomic Encyclopedia of Type Strains, Phase IV (KMG-IV): sequencing the most valuable type-strain genomes for metagenomic binning, comparative biology and taxonomic classification.</title>
        <authorList>
            <person name="Goeker M."/>
        </authorList>
    </citation>
    <scope>NUCLEOTIDE SEQUENCE [LARGE SCALE GENOMIC DNA]</scope>
    <source>
        <strain evidence="1 2">DSM 45480</strain>
    </source>
</reference>
<organism evidence="1 2">
    <name type="scientific">Lentzea atacamensis</name>
    <dbReference type="NCBI Taxonomy" id="531938"/>
    <lineage>
        <taxon>Bacteria</taxon>
        <taxon>Bacillati</taxon>
        <taxon>Actinomycetota</taxon>
        <taxon>Actinomycetes</taxon>
        <taxon>Pseudonocardiales</taxon>
        <taxon>Pseudonocardiaceae</taxon>
        <taxon>Lentzea</taxon>
    </lineage>
</organism>
<dbReference type="EMBL" id="QGHB01000023">
    <property type="protein sequence ID" value="PWK80678.1"/>
    <property type="molecule type" value="Genomic_DNA"/>
</dbReference>
<evidence type="ECO:0000313" key="1">
    <source>
        <dbReference type="EMBL" id="PWK80678.1"/>
    </source>
</evidence>
<accession>A0A316HJ46</accession>
<evidence type="ECO:0000313" key="2">
    <source>
        <dbReference type="Proteomes" id="UP000246005"/>
    </source>
</evidence>
<dbReference type="Proteomes" id="UP000246005">
    <property type="component" value="Unassembled WGS sequence"/>
</dbReference>
<gene>
    <name evidence="1" type="ORF">C8D88_12342</name>
</gene>
<proteinExistence type="predicted"/>
<name>A0A316HJ46_9PSEU</name>